<evidence type="ECO:0000256" key="2">
    <source>
        <dbReference type="SAM" id="SignalP"/>
    </source>
</evidence>
<evidence type="ECO:0000313" key="4">
    <source>
        <dbReference type="EMBL" id="MBD0834842.1"/>
    </source>
</evidence>
<evidence type="ECO:0000256" key="1">
    <source>
        <dbReference type="ARBA" id="ARBA00022729"/>
    </source>
</evidence>
<feature type="chain" id="PRO_5035290731" evidence="2">
    <location>
        <begin position="25"/>
        <end position="540"/>
    </location>
</feature>
<dbReference type="EMBL" id="JACVXC010000001">
    <property type="protein sequence ID" value="MBD0834842.1"/>
    <property type="molecule type" value="Genomic_DNA"/>
</dbReference>
<accession>A0A8J6UAW8</accession>
<proteinExistence type="predicted"/>
<organism evidence="4 5">
    <name type="scientific">Aestuariibaculum suncheonense</name>
    <dbReference type="NCBI Taxonomy" id="1028745"/>
    <lineage>
        <taxon>Bacteria</taxon>
        <taxon>Pseudomonadati</taxon>
        <taxon>Bacteroidota</taxon>
        <taxon>Flavobacteriia</taxon>
        <taxon>Flavobacteriales</taxon>
        <taxon>Flavobacteriaceae</taxon>
    </lineage>
</organism>
<dbReference type="AlphaFoldDB" id="A0A8J6UAW8"/>
<protein>
    <submittedName>
        <fullName evidence="4">T9SS type A sorting domain-containing protein</fullName>
    </submittedName>
</protein>
<dbReference type="SUPFAM" id="SSF49785">
    <property type="entry name" value="Galactose-binding domain-like"/>
    <property type="match status" value="1"/>
</dbReference>
<dbReference type="InterPro" id="IPR008979">
    <property type="entry name" value="Galactose-bd-like_sf"/>
</dbReference>
<keyword evidence="5" id="KW-1185">Reference proteome</keyword>
<evidence type="ECO:0000313" key="5">
    <source>
        <dbReference type="Proteomes" id="UP000602057"/>
    </source>
</evidence>
<dbReference type="Proteomes" id="UP000602057">
    <property type="component" value="Unassembled WGS sequence"/>
</dbReference>
<dbReference type="Pfam" id="PF18962">
    <property type="entry name" value="Por_Secre_tail"/>
    <property type="match status" value="1"/>
</dbReference>
<dbReference type="NCBIfam" id="TIGR04183">
    <property type="entry name" value="Por_Secre_tail"/>
    <property type="match status" value="1"/>
</dbReference>
<evidence type="ECO:0000259" key="3">
    <source>
        <dbReference type="Pfam" id="PF18962"/>
    </source>
</evidence>
<sequence length="540" mass="58075">MKKITRSFLVVMLLLLGITFHANAQCYSPTYSGGTNQVANPSFDGDFASQTGWTKGWTNFDPKSTENSCIDDTTGSLYLKGNCYPNGGVLEYNSGIPIVAGHRYRIIASIKNETAASNAFNFHLPSNIWDLADTNNHSSATYLVGIPQTTGWTTFDQTIMAGSNASGNVQFLFMSCDGFVNSAETDFIYLDNLEIYDIDASLPTITVSKSKLSFNESNTQLTFEVTGNNLNQNITLTPPTGITLDVTTISYATASTPTTITATWDTNANIINQNINITSDSTSKLVNIIASIDSGCFTPLNATLNLISDPTMMDRSNYGGWGNVAVAINQDGACGATSALMTVTSTGKYGDGGAAFDINNITYEPNTQYGIQFKIKTVGGYVALKLIDGDATFDDNSSNLLEINTSDTWVTGSYQFTTGANVGNLAITFNSADLVTNTTFATEVHLDNLELYNMSTLSTNTPGKNNLSFKVSPNPVTDILNINTNLKISKVTVYDLLGRTVIPNITLGDSKSIDVSSLNSGTYILRATIEGKTQVIKFIK</sequence>
<name>A0A8J6UAW8_9FLAO</name>
<feature type="signal peptide" evidence="2">
    <location>
        <begin position="1"/>
        <end position="24"/>
    </location>
</feature>
<dbReference type="InterPro" id="IPR026444">
    <property type="entry name" value="Secre_tail"/>
</dbReference>
<dbReference type="Gene3D" id="2.60.120.260">
    <property type="entry name" value="Galactose-binding domain-like"/>
    <property type="match status" value="2"/>
</dbReference>
<reference evidence="4" key="2">
    <citation type="submission" date="2020-09" db="EMBL/GenBank/DDBJ databases">
        <authorList>
            <person name="Wu Z."/>
        </authorList>
    </citation>
    <scope>NUCLEOTIDE SEQUENCE</scope>
    <source>
        <strain evidence="4">SC17</strain>
    </source>
</reference>
<keyword evidence="1 2" id="KW-0732">Signal</keyword>
<comment type="caution">
    <text evidence="4">The sequence shown here is derived from an EMBL/GenBank/DDBJ whole genome shotgun (WGS) entry which is preliminary data.</text>
</comment>
<reference evidence="4" key="1">
    <citation type="journal article" date="2013" name="Int. J. Syst. Evol. Microbiol.">
        <title>Aestuariibaculum suncheonense gen. nov., sp. nov., a marine bacterium of the family Flavobacteriaceae isolated from a tidal flat and emended descriptions of the genera Gaetbulibacter and Tamlana.</title>
        <authorList>
            <person name="Jeong S.H."/>
            <person name="Park M.S."/>
            <person name="Jin H.M."/>
            <person name="Lee K."/>
            <person name="Park W."/>
            <person name="Jeon C.O."/>
        </authorList>
    </citation>
    <scope>NUCLEOTIDE SEQUENCE</scope>
    <source>
        <strain evidence="4">SC17</strain>
    </source>
</reference>
<dbReference type="RefSeq" id="WP_188215292.1">
    <property type="nucleotide sequence ID" value="NZ_BAABGH010000018.1"/>
</dbReference>
<gene>
    <name evidence="4" type="ORF">ICJ84_05300</name>
</gene>
<feature type="domain" description="Secretion system C-terminal sorting" evidence="3">
    <location>
        <begin position="472"/>
        <end position="539"/>
    </location>
</feature>